<feature type="compositionally biased region" description="Basic and acidic residues" evidence="2">
    <location>
        <begin position="202"/>
        <end position="214"/>
    </location>
</feature>
<dbReference type="EMBL" id="AP014633">
    <property type="protein sequence ID" value="BAP58227.1"/>
    <property type="molecule type" value="Genomic_DNA"/>
</dbReference>
<dbReference type="PANTHER" id="PTHR39555:SF1">
    <property type="entry name" value="TYPE IV PILUS INNER MEMBRANE COMPONENT PILO"/>
    <property type="match status" value="1"/>
</dbReference>
<dbReference type="Pfam" id="PF04350">
    <property type="entry name" value="PilO"/>
    <property type="match status" value="1"/>
</dbReference>
<evidence type="ECO:0000256" key="3">
    <source>
        <dbReference type="SAM" id="Phobius"/>
    </source>
</evidence>
<dbReference type="GO" id="GO:0043107">
    <property type="term" value="P:type IV pilus-dependent motility"/>
    <property type="evidence" value="ECO:0007669"/>
    <property type="project" value="InterPro"/>
</dbReference>
<dbReference type="KEGG" id="tig:THII_3930"/>
<dbReference type="HOGENOM" id="CLU_102444_1_0_6"/>
<sequence>MKFEEFNNLDPQNLGNWPVPVKAVIIALACAAALGAGYYFDTQNQLVALTDITNKEEELKKEFKDKQFQAAALPKLKEQLNQIETTLAELLKKLPNKEQVDELIRDISQTVLASGLKSELFEPQYDKQTTEKGLYEKLPIKLQMSGDYHSFGKFVSGVAALPRIVTQHDISITPQNKGMEKKGEKNKQLLTMEMTAQVYRYIEAEPDKPADKPAEGTANKPAEGTAKKDETTK</sequence>
<dbReference type="InterPro" id="IPR014717">
    <property type="entry name" value="Transl_elong_EF1B/ribsomal_bS6"/>
</dbReference>
<dbReference type="PIRSF" id="PIRSF016482">
    <property type="entry name" value="PilO"/>
    <property type="match status" value="1"/>
</dbReference>
<feature type="region of interest" description="Disordered" evidence="2">
    <location>
        <begin position="202"/>
        <end position="233"/>
    </location>
</feature>
<gene>
    <name evidence="4" type="ORF">THII_3930</name>
</gene>
<evidence type="ECO:0000256" key="1">
    <source>
        <dbReference type="SAM" id="Coils"/>
    </source>
</evidence>
<evidence type="ECO:0000313" key="5">
    <source>
        <dbReference type="Proteomes" id="UP000031623"/>
    </source>
</evidence>
<name>A0A090APK9_9GAMM</name>
<evidence type="ECO:0000313" key="4">
    <source>
        <dbReference type="EMBL" id="BAP58227.1"/>
    </source>
</evidence>
<feature type="transmembrane region" description="Helical" evidence="3">
    <location>
        <begin position="20"/>
        <end position="40"/>
    </location>
</feature>
<dbReference type="InterPro" id="IPR007445">
    <property type="entry name" value="PilO"/>
</dbReference>
<proteinExistence type="predicted"/>
<protein>
    <submittedName>
        <fullName evidence="4">Type IV pilus assembly protein PilO</fullName>
    </submittedName>
</protein>
<keyword evidence="1" id="KW-0175">Coiled coil</keyword>
<dbReference type="STRING" id="40754.THII_3930"/>
<accession>A0A090APK9</accession>
<dbReference type="Proteomes" id="UP000031623">
    <property type="component" value="Chromosome"/>
</dbReference>
<dbReference type="GO" id="GO:0043683">
    <property type="term" value="P:type IV pilus assembly"/>
    <property type="evidence" value="ECO:0007669"/>
    <property type="project" value="InterPro"/>
</dbReference>
<dbReference type="Gene3D" id="3.30.70.60">
    <property type="match status" value="1"/>
</dbReference>
<feature type="coiled-coil region" evidence="1">
    <location>
        <begin position="73"/>
        <end position="100"/>
    </location>
</feature>
<keyword evidence="3" id="KW-1133">Transmembrane helix</keyword>
<keyword evidence="3" id="KW-0812">Transmembrane</keyword>
<reference evidence="4 5" key="1">
    <citation type="journal article" date="2014" name="ISME J.">
        <title>Ecophysiology of Thioploca ingrica as revealed by the complete genome sequence supplemented with proteomic evidence.</title>
        <authorList>
            <person name="Kojima H."/>
            <person name="Ogura Y."/>
            <person name="Yamamoto N."/>
            <person name="Togashi T."/>
            <person name="Mori H."/>
            <person name="Watanabe T."/>
            <person name="Nemoto F."/>
            <person name="Kurokawa K."/>
            <person name="Hayashi T."/>
            <person name="Fukui M."/>
        </authorList>
    </citation>
    <scope>NUCLEOTIDE SEQUENCE [LARGE SCALE GENOMIC DNA]</scope>
</reference>
<dbReference type="PANTHER" id="PTHR39555">
    <property type="entry name" value="FIMBRIAL ASSEMBLY PROTEIN PILO-LIKE PROTEIN-RELATED"/>
    <property type="match status" value="1"/>
</dbReference>
<dbReference type="Gene3D" id="1.10.287.540">
    <property type="entry name" value="Helix hairpin bin"/>
    <property type="match status" value="1"/>
</dbReference>
<organism evidence="4 5">
    <name type="scientific">Thioploca ingrica</name>
    <dbReference type="NCBI Taxonomy" id="40754"/>
    <lineage>
        <taxon>Bacteria</taxon>
        <taxon>Pseudomonadati</taxon>
        <taxon>Pseudomonadota</taxon>
        <taxon>Gammaproteobacteria</taxon>
        <taxon>Thiotrichales</taxon>
        <taxon>Thiotrichaceae</taxon>
        <taxon>Thioploca</taxon>
    </lineage>
</organism>
<dbReference type="AlphaFoldDB" id="A0A090APK9"/>
<keyword evidence="3" id="KW-0472">Membrane</keyword>
<evidence type="ECO:0000256" key="2">
    <source>
        <dbReference type="SAM" id="MobiDB-lite"/>
    </source>
</evidence>
<keyword evidence="5" id="KW-1185">Reference proteome</keyword>
<dbReference type="OrthoDB" id="9802133at2"/>